<dbReference type="InterPro" id="IPR019557">
    <property type="entry name" value="AminoTfrase-like_pln_mobile"/>
</dbReference>
<name>A0ABR0R496_GOSAR</name>
<accession>A0ABR0R496</accession>
<comment type="caution">
    <text evidence="2">The sequence shown here is derived from an EMBL/GenBank/DDBJ whole genome shotgun (WGS) entry which is preliminary data.</text>
</comment>
<evidence type="ECO:0000313" key="2">
    <source>
        <dbReference type="EMBL" id="KAK5846431.1"/>
    </source>
</evidence>
<evidence type="ECO:0000313" key="3">
    <source>
        <dbReference type="Proteomes" id="UP001358586"/>
    </source>
</evidence>
<gene>
    <name evidence="2" type="ORF">PVK06_002718</name>
</gene>
<evidence type="ECO:0000259" key="1">
    <source>
        <dbReference type="Pfam" id="PF10536"/>
    </source>
</evidence>
<dbReference type="Pfam" id="PF10536">
    <property type="entry name" value="PMD"/>
    <property type="match status" value="1"/>
</dbReference>
<dbReference type="PANTHER" id="PTHR46033">
    <property type="entry name" value="PROTEIN MAIN-LIKE 2"/>
    <property type="match status" value="1"/>
</dbReference>
<proteinExistence type="predicted"/>
<reference evidence="2 3" key="1">
    <citation type="submission" date="2023-03" db="EMBL/GenBank/DDBJ databases">
        <title>WGS of Gossypium arboreum.</title>
        <authorList>
            <person name="Yu D."/>
        </authorList>
    </citation>
    <scope>NUCLEOTIDE SEQUENCE [LARGE SCALE GENOMIC DNA]</scope>
    <source>
        <tissue evidence="2">Leaf</tissue>
    </source>
</reference>
<dbReference type="EMBL" id="JARKNE010000001">
    <property type="protein sequence ID" value="KAK5846431.1"/>
    <property type="molecule type" value="Genomic_DNA"/>
</dbReference>
<keyword evidence="3" id="KW-1185">Reference proteome</keyword>
<dbReference type="Proteomes" id="UP001358586">
    <property type="component" value="Chromosome 1"/>
</dbReference>
<feature type="domain" description="Aminotransferase-like plant mobile" evidence="1">
    <location>
        <begin position="90"/>
        <end position="208"/>
    </location>
</feature>
<sequence length="213" mass="24272">MTMAARRADEMKIRTMCRRWDNGEGESVHRGGGLTIDDINADGGLTGQLPYHVLRGRVNGVGYLLDERIMPYLEAFRFESVALILIFYLKYNLISALFKRWHPETHTFHFSCGECTITLEDVALQLGLPIDSFAVMGLSTLSDQETLCYDLLRRSPSNGEDKLTTLIFSWMKANFEYLPNNATKRDLICPARAYIMHIIRRVVMPDANTTRST</sequence>
<organism evidence="2 3">
    <name type="scientific">Gossypium arboreum</name>
    <name type="common">Tree cotton</name>
    <name type="synonym">Gossypium nanking</name>
    <dbReference type="NCBI Taxonomy" id="29729"/>
    <lineage>
        <taxon>Eukaryota</taxon>
        <taxon>Viridiplantae</taxon>
        <taxon>Streptophyta</taxon>
        <taxon>Embryophyta</taxon>
        <taxon>Tracheophyta</taxon>
        <taxon>Spermatophyta</taxon>
        <taxon>Magnoliopsida</taxon>
        <taxon>eudicotyledons</taxon>
        <taxon>Gunneridae</taxon>
        <taxon>Pentapetalae</taxon>
        <taxon>rosids</taxon>
        <taxon>malvids</taxon>
        <taxon>Malvales</taxon>
        <taxon>Malvaceae</taxon>
        <taxon>Malvoideae</taxon>
        <taxon>Gossypium</taxon>
    </lineage>
</organism>
<dbReference type="InterPro" id="IPR044824">
    <property type="entry name" value="MAIN-like"/>
</dbReference>
<protein>
    <recommendedName>
        <fullName evidence="1">Aminotransferase-like plant mobile domain-containing protein</fullName>
    </recommendedName>
</protein>
<dbReference type="PANTHER" id="PTHR46033:SF8">
    <property type="entry name" value="PROTEIN MAINTENANCE OF MERISTEMS-LIKE"/>
    <property type="match status" value="1"/>
</dbReference>